<dbReference type="SUPFAM" id="SSF47473">
    <property type="entry name" value="EF-hand"/>
    <property type="match status" value="1"/>
</dbReference>
<organism evidence="5 6">
    <name type="scientific">Tetraparma gracilis</name>
    <dbReference type="NCBI Taxonomy" id="2962635"/>
    <lineage>
        <taxon>Eukaryota</taxon>
        <taxon>Sar</taxon>
        <taxon>Stramenopiles</taxon>
        <taxon>Ochrophyta</taxon>
        <taxon>Bolidophyceae</taxon>
        <taxon>Parmales</taxon>
        <taxon>Triparmaceae</taxon>
        <taxon>Tetraparma</taxon>
    </lineage>
</organism>
<keyword evidence="3" id="KW-0472">Membrane</keyword>
<dbReference type="Proteomes" id="UP001165060">
    <property type="component" value="Unassembled WGS sequence"/>
</dbReference>
<feature type="domain" description="EF-hand" evidence="4">
    <location>
        <begin position="545"/>
        <end position="580"/>
    </location>
</feature>
<feature type="region of interest" description="Disordered" evidence="2">
    <location>
        <begin position="1"/>
        <end position="47"/>
    </location>
</feature>
<evidence type="ECO:0000313" key="5">
    <source>
        <dbReference type="EMBL" id="GMI29516.1"/>
    </source>
</evidence>
<keyword evidence="6" id="KW-1185">Reference proteome</keyword>
<dbReference type="PROSITE" id="PS00018">
    <property type="entry name" value="EF_HAND_1"/>
    <property type="match status" value="2"/>
</dbReference>
<reference evidence="5 6" key="1">
    <citation type="journal article" date="2023" name="Commun. Biol.">
        <title>Genome analysis of Parmales, the sister group of diatoms, reveals the evolutionary specialization of diatoms from phago-mixotrophs to photoautotrophs.</title>
        <authorList>
            <person name="Ban H."/>
            <person name="Sato S."/>
            <person name="Yoshikawa S."/>
            <person name="Yamada K."/>
            <person name="Nakamura Y."/>
            <person name="Ichinomiya M."/>
            <person name="Sato N."/>
            <person name="Blanc-Mathieu R."/>
            <person name="Endo H."/>
            <person name="Kuwata A."/>
            <person name="Ogata H."/>
        </authorList>
    </citation>
    <scope>NUCLEOTIDE SEQUENCE [LARGE SCALE GENOMIC DNA]</scope>
</reference>
<dbReference type="SMART" id="SM00054">
    <property type="entry name" value="EFh"/>
    <property type="match status" value="2"/>
</dbReference>
<sequence>MATTHPTTDSAAAMTGPPSPVARDPPAPAASSPPLGGTSAPSEQDQQVADLEAALMGTSKMRFGKNSQHNEVLADAFKKKLDAQEKAAKQRARDNDSTATMSLKLMLEVWNNELLKQVWRTTPFWLTVACFAIGFFLGGGPGPGMAKLMDGLGFVTIFFLTWYLGKMWDRRTTVRTAVDDVTGCMQAIPMLARTTDMSFAHQVQLWRYISCAIVTSFNATCGVKYTDEFNYAENMINMHHLMTPQESQVLEIWRPNSTYCRLEFMVQAMNVLASARRNDQLSDVLEVDLRQNILKLRGLLGGIGYLIEAEPPFGARQMVGFVVLLYNMFYAFTRGVATYEAFATTSVVETIDFELADKSCGDLAGEILGDVCTRSMTTSVNTTAYAPEMLIMGFINFFVVANCFFGILQMCDQLRDITGDGPMSVEIMPAVNGCINKGKQICYFGEVYQYDADSKRLSTDIIGDEILENMYKRGFLNKEDNETKWNLGDKRNSWRTRALECLTEEMMKDGVAGVEELFKSADKDGSGELDTAEVRSLFLQKDPNFPAADLDFLMARLDPDRSGSVSWAEFQRTVVSGAEVLEFVNEFHNETKLHKTEQEHTEGAFVSKGRKGRRNTMELTQAASIAHGLKGWMNKSTKSMDV</sequence>
<feature type="compositionally biased region" description="Low complexity" evidence="2">
    <location>
        <begin position="29"/>
        <end position="42"/>
    </location>
</feature>
<feature type="compositionally biased region" description="Pro residues" evidence="2">
    <location>
        <begin position="17"/>
        <end position="28"/>
    </location>
</feature>
<feature type="domain" description="EF-hand" evidence="4">
    <location>
        <begin position="509"/>
        <end position="544"/>
    </location>
</feature>
<evidence type="ECO:0000256" key="2">
    <source>
        <dbReference type="SAM" id="MobiDB-lite"/>
    </source>
</evidence>
<feature type="transmembrane region" description="Helical" evidence="3">
    <location>
        <begin position="389"/>
        <end position="408"/>
    </location>
</feature>
<feature type="transmembrane region" description="Helical" evidence="3">
    <location>
        <begin position="124"/>
        <end position="142"/>
    </location>
</feature>
<dbReference type="InterPro" id="IPR018247">
    <property type="entry name" value="EF_Hand_1_Ca_BS"/>
</dbReference>
<proteinExistence type="predicted"/>
<keyword evidence="3" id="KW-1133">Transmembrane helix</keyword>
<evidence type="ECO:0000256" key="1">
    <source>
        <dbReference type="ARBA" id="ARBA00022837"/>
    </source>
</evidence>
<dbReference type="InterPro" id="IPR011992">
    <property type="entry name" value="EF-hand-dom_pair"/>
</dbReference>
<dbReference type="EMBL" id="BRYB01001606">
    <property type="protein sequence ID" value="GMI29516.1"/>
    <property type="molecule type" value="Genomic_DNA"/>
</dbReference>
<evidence type="ECO:0000313" key="6">
    <source>
        <dbReference type="Proteomes" id="UP001165060"/>
    </source>
</evidence>
<feature type="transmembrane region" description="Helical" evidence="3">
    <location>
        <begin position="148"/>
        <end position="165"/>
    </location>
</feature>
<dbReference type="InterPro" id="IPR002048">
    <property type="entry name" value="EF_hand_dom"/>
</dbReference>
<protein>
    <recommendedName>
        <fullName evidence="4">EF-hand domain-containing protein</fullName>
    </recommendedName>
</protein>
<gene>
    <name evidence="5" type="ORF">TeGR_g246</name>
</gene>
<dbReference type="Gene3D" id="1.10.238.10">
    <property type="entry name" value="EF-hand"/>
    <property type="match status" value="1"/>
</dbReference>
<feature type="compositionally biased region" description="Polar residues" evidence="2">
    <location>
        <begin position="1"/>
        <end position="10"/>
    </location>
</feature>
<name>A0ABQ6MN01_9STRA</name>
<comment type="caution">
    <text evidence="5">The sequence shown here is derived from an EMBL/GenBank/DDBJ whole genome shotgun (WGS) entry which is preliminary data.</text>
</comment>
<keyword evidence="1" id="KW-0106">Calcium</keyword>
<dbReference type="PROSITE" id="PS50222">
    <property type="entry name" value="EF_HAND_2"/>
    <property type="match status" value="2"/>
</dbReference>
<dbReference type="Pfam" id="PF13499">
    <property type="entry name" value="EF-hand_7"/>
    <property type="match status" value="1"/>
</dbReference>
<evidence type="ECO:0000256" key="3">
    <source>
        <dbReference type="SAM" id="Phobius"/>
    </source>
</evidence>
<accession>A0ABQ6MN01</accession>
<evidence type="ECO:0000259" key="4">
    <source>
        <dbReference type="PROSITE" id="PS50222"/>
    </source>
</evidence>
<dbReference type="CDD" id="cd00051">
    <property type="entry name" value="EFh"/>
    <property type="match status" value="1"/>
</dbReference>
<keyword evidence="3" id="KW-0812">Transmembrane</keyword>